<dbReference type="Gene3D" id="3.10.20.480">
    <property type="entry name" value="Antirestriction protein ArdA, domain 1"/>
    <property type="match status" value="1"/>
</dbReference>
<evidence type="ECO:0000313" key="1">
    <source>
        <dbReference type="EMBL" id="MBC1565074.1"/>
    </source>
</evidence>
<dbReference type="Gene3D" id="1.10.10.1190">
    <property type="entry name" value="Antirestriction protein ArdA, domain 3"/>
    <property type="match status" value="1"/>
</dbReference>
<dbReference type="EMBL" id="JAARRU010000001">
    <property type="protein sequence ID" value="MBC1565074.1"/>
    <property type="molecule type" value="Genomic_DNA"/>
</dbReference>
<dbReference type="InterPro" id="IPR009899">
    <property type="entry name" value="ArdA"/>
</dbReference>
<dbReference type="Proteomes" id="UP000586951">
    <property type="component" value="Unassembled WGS sequence"/>
</dbReference>
<dbReference type="Pfam" id="PF07275">
    <property type="entry name" value="ArdA"/>
    <property type="match status" value="1"/>
</dbReference>
<sequence>MEQMQVYIVNLGKYNEGISQGAWFNLPVAYEVVAEKIGLNKQYEEYAIHDYEAPFKISEFNNLDFLNRIANQIEEKQGNPAIDYLDKFVEDGWYENFEDALDGIGAVHICENCSTMQDVAIEFVESQSYYSDMPSIISFNINYEAVAKQLADEGYYYVTGDGIVFQRFEG</sequence>
<comment type="caution">
    <text evidence="1">The sequence shown here is derived from an EMBL/GenBank/DDBJ whole genome shotgun (WGS) entry which is preliminary data.</text>
</comment>
<dbReference type="AlphaFoldDB" id="A0A841ZX51"/>
<dbReference type="InterPro" id="IPR041895">
    <property type="entry name" value="ArdA_dom1"/>
</dbReference>
<gene>
    <name evidence="1" type="ORF">HB907_06605</name>
</gene>
<evidence type="ECO:0000313" key="2">
    <source>
        <dbReference type="Proteomes" id="UP000586951"/>
    </source>
</evidence>
<proteinExistence type="predicted"/>
<accession>A0A841ZX51</accession>
<dbReference type="InterPro" id="IPR041893">
    <property type="entry name" value="ArdA_dom3"/>
</dbReference>
<name>A0A841ZX51_9LIST</name>
<organism evidence="1 2">
    <name type="scientific">Listeria booriae</name>
    <dbReference type="NCBI Taxonomy" id="1552123"/>
    <lineage>
        <taxon>Bacteria</taxon>
        <taxon>Bacillati</taxon>
        <taxon>Bacillota</taxon>
        <taxon>Bacilli</taxon>
        <taxon>Bacillales</taxon>
        <taxon>Listeriaceae</taxon>
        <taxon>Listeria</taxon>
    </lineage>
</organism>
<protein>
    <submittedName>
        <fullName evidence="1">Antirestriction protein ArdA</fullName>
    </submittedName>
</protein>
<reference evidence="1 2" key="1">
    <citation type="submission" date="2020-03" db="EMBL/GenBank/DDBJ databases">
        <title>Soil Listeria distribution.</title>
        <authorList>
            <person name="Liao J."/>
            <person name="Wiedmann M."/>
        </authorList>
    </citation>
    <scope>NUCLEOTIDE SEQUENCE [LARGE SCALE GENOMIC DNA]</scope>
    <source>
        <strain evidence="1 2">FSL L7-1427</strain>
    </source>
</reference>